<organism evidence="2">
    <name type="scientific">Graphocephala atropunctata</name>
    <dbReference type="NCBI Taxonomy" id="36148"/>
    <lineage>
        <taxon>Eukaryota</taxon>
        <taxon>Metazoa</taxon>
        <taxon>Ecdysozoa</taxon>
        <taxon>Arthropoda</taxon>
        <taxon>Hexapoda</taxon>
        <taxon>Insecta</taxon>
        <taxon>Pterygota</taxon>
        <taxon>Neoptera</taxon>
        <taxon>Paraneoptera</taxon>
        <taxon>Hemiptera</taxon>
        <taxon>Auchenorrhyncha</taxon>
        <taxon>Membracoidea</taxon>
        <taxon>Cicadellidae</taxon>
        <taxon>Cicadellinae</taxon>
        <taxon>Cicadellini</taxon>
        <taxon>Graphocephala</taxon>
    </lineage>
</organism>
<evidence type="ECO:0000256" key="1">
    <source>
        <dbReference type="SAM" id="MobiDB-lite"/>
    </source>
</evidence>
<dbReference type="EMBL" id="GEBQ01002831">
    <property type="protein sequence ID" value="JAT37146.1"/>
    <property type="molecule type" value="Transcribed_RNA"/>
</dbReference>
<protein>
    <submittedName>
        <fullName evidence="2">Uncharacterized protein</fullName>
    </submittedName>
</protein>
<evidence type="ECO:0000313" key="2">
    <source>
        <dbReference type="EMBL" id="JAT37146.1"/>
    </source>
</evidence>
<accession>A0A1B6MMH2</accession>
<gene>
    <name evidence="2" type="ORF">g.52830</name>
</gene>
<sequence length="204" mass="22754">MASKRTEVARVGRGRMRGGRVVDLAEIQADYRRLAKGRGIYLPFLEDNGSVDNTELDQAHPKKSIGRGLTVALEDHGPFGNPHVDSMMMAECGIPKMPQNYPMPSPLDDPKLQRLRTGCRVPKAIGNYQVMGHPEKPEVSPGNMIKRRPIPETSDDHERGTQANLELQLAYRLMMAGNGSLDEPNNDHVKYPLENPELNPDNHK</sequence>
<feature type="non-terminal residue" evidence="2">
    <location>
        <position position="204"/>
    </location>
</feature>
<reference evidence="2" key="1">
    <citation type="submission" date="2015-11" db="EMBL/GenBank/DDBJ databases">
        <title>De novo transcriptome assembly of four potential Pierce s Disease insect vectors from Arizona vineyards.</title>
        <authorList>
            <person name="Tassone E.E."/>
        </authorList>
    </citation>
    <scope>NUCLEOTIDE SEQUENCE</scope>
</reference>
<feature type="region of interest" description="Disordered" evidence="1">
    <location>
        <begin position="177"/>
        <end position="204"/>
    </location>
</feature>
<proteinExistence type="predicted"/>
<name>A0A1B6MMH2_9HEMI</name>
<dbReference type="AlphaFoldDB" id="A0A1B6MMH2"/>